<keyword evidence="2" id="KW-1185">Reference proteome</keyword>
<protein>
    <submittedName>
        <fullName evidence="1">Uncharacterized protein</fullName>
    </submittedName>
</protein>
<dbReference type="STRING" id="553218.CAMRE0001_1569"/>
<accession>B9CYZ6</accession>
<gene>
    <name evidence="1" type="ORF">CAMRE0001_1569</name>
</gene>
<sequence>MPLWRRENLTGRANNQISRARLLKFRGALCFCKFKRGFKFSKT</sequence>
<evidence type="ECO:0000313" key="2">
    <source>
        <dbReference type="Proteomes" id="UP000003082"/>
    </source>
</evidence>
<proteinExistence type="predicted"/>
<dbReference type="Proteomes" id="UP000003082">
    <property type="component" value="Unassembled WGS sequence"/>
</dbReference>
<organism evidence="1 2">
    <name type="scientific">Campylobacter rectus RM3267</name>
    <dbReference type="NCBI Taxonomy" id="553218"/>
    <lineage>
        <taxon>Bacteria</taxon>
        <taxon>Pseudomonadati</taxon>
        <taxon>Campylobacterota</taxon>
        <taxon>Epsilonproteobacteria</taxon>
        <taxon>Campylobacterales</taxon>
        <taxon>Campylobacteraceae</taxon>
        <taxon>Campylobacter</taxon>
    </lineage>
</organism>
<evidence type="ECO:0000313" key="1">
    <source>
        <dbReference type="EMBL" id="EEF14916.1"/>
    </source>
</evidence>
<reference evidence="1 2" key="1">
    <citation type="submission" date="2008-08" db="EMBL/GenBank/DDBJ databases">
        <authorList>
            <person name="Madupu R."/>
            <person name="Durkin A.S."/>
            <person name="Torralba M."/>
            <person name="Methe B."/>
            <person name="Sutton G.G."/>
            <person name="Strausberg R.L."/>
            <person name="Nelson K.E."/>
        </authorList>
    </citation>
    <scope>NUCLEOTIDE SEQUENCE [LARGE SCALE GENOMIC DNA]</scope>
    <source>
        <strain evidence="1 2">RM3267</strain>
    </source>
</reference>
<dbReference type="AlphaFoldDB" id="B9CYZ6"/>
<name>B9CYZ6_CAMRE</name>
<comment type="caution">
    <text evidence="1">The sequence shown here is derived from an EMBL/GenBank/DDBJ whole genome shotgun (WGS) entry which is preliminary data.</text>
</comment>
<dbReference type="EMBL" id="ACFU01000003">
    <property type="protein sequence ID" value="EEF14916.1"/>
    <property type="molecule type" value="Genomic_DNA"/>
</dbReference>